<feature type="domain" description="C2H2-type" evidence="3">
    <location>
        <begin position="916"/>
        <end position="940"/>
    </location>
</feature>
<dbReference type="SMART" id="SM00355">
    <property type="entry name" value="ZnF_C2H2"/>
    <property type="match status" value="6"/>
</dbReference>
<dbReference type="EMBL" id="NIRI02000005">
    <property type="protein sequence ID" value="KAG5454556.1"/>
    <property type="molecule type" value="Genomic_DNA"/>
</dbReference>
<dbReference type="PANTHER" id="PTHR12451:SF0">
    <property type="entry name" value="ZINC FINGER PROTEIN CASTOR HOMOLOG 1"/>
    <property type="match status" value="1"/>
</dbReference>
<dbReference type="PANTHER" id="PTHR12451">
    <property type="entry name" value="TRANSCRIPTION FACTOR CASTOR PROTEIN MING -RELATED"/>
    <property type="match status" value="1"/>
</dbReference>
<gene>
    <name evidence="4" type="ORF">CSKR_105457</name>
</gene>
<name>A0A8T1N058_CLOSI</name>
<feature type="domain" description="C2H2-type" evidence="3">
    <location>
        <begin position="212"/>
        <end position="239"/>
    </location>
</feature>
<dbReference type="GO" id="GO:0045944">
    <property type="term" value="P:positive regulation of transcription by RNA polymerase II"/>
    <property type="evidence" value="ECO:0007669"/>
    <property type="project" value="TreeGrafter"/>
</dbReference>
<organism evidence="4 5">
    <name type="scientific">Clonorchis sinensis</name>
    <name type="common">Chinese liver fluke</name>
    <dbReference type="NCBI Taxonomy" id="79923"/>
    <lineage>
        <taxon>Eukaryota</taxon>
        <taxon>Metazoa</taxon>
        <taxon>Spiralia</taxon>
        <taxon>Lophotrochozoa</taxon>
        <taxon>Platyhelminthes</taxon>
        <taxon>Trematoda</taxon>
        <taxon>Digenea</taxon>
        <taxon>Opisthorchiida</taxon>
        <taxon>Opisthorchiata</taxon>
        <taxon>Opisthorchiidae</taxon>
        <taxon>Clonorchis</taxon>
    </lineage>
</organism>
<dbReference type="GO" id="GO:0005634">
    <property type="term" value="C:nucleus"/>
    <property type="evidence" value="ECO:0007669"/>
    <property type="project" value="TreeGrafter"/>
</dbReference>
<dbReference type="InterPro" id="IPR040373">
    <property type="entry name" value="CASZ1"/>
</dbReference>
<proteinExistence type="predicted"/>
<evidence type="ECO:0000259" key="3">
    <source>
        <dbReference type="PROSITE" id="PS50157"/>
    </source>
</evidence>
<reference evidence="4 5" key="2">
    <citation type="journal article" date="2021" name="Genomics">
        <title>High-quality reference genome for Clonorchis sinensis.</title>
        <authorList>
            <person name="Young N.D."/>
            <person name="Stroehlein A.J."/>
            <person name="Kinkar L."/>
            <person name="Wang T."/>
            <person name="Sohn W.M."/>
            <person name="Chang B.C.H."/>
            <person name="Kaur P."/>
            <person name="Weisz D."/>
            <person name="Dudchenko O."/>
            <person name="Aiden E.L."/>
            <person name="Korhonen P.K."/>
            <person name="Gasser R.B."/>
        </authorList>
    </citation>
    <scope>NUCLEOTIDE SEQUENCE [LARGE SCALE GENOMIC DNA]</scope>
    <source>
        <strain evidence="4">Cs-k2</strain>
    </source>
</reference>
<sequence>GVPLFPGVPSPMMNMFSSPTPYANAPQSSTHPTSTNQVTCEATGPLNLNINSSLQDKKFHWPPTTIKAESSAADPGGFLTQFPEAMSLCNPLNGMPPKSSMLASNDPKTKALTNAKPEANVYDPFAFGVQSSQTDRDGVSQAKLESPTGISFEQGAFDDSSTMDINCPSNLDDGSDDPAILPKPAVNPIRKYSSFEECGSPACQSSALREHYHCKSCNKLIIRREEMIRHAKWHRKREESLQYGFMRYSPSDNCTVPECVHNGRQTHYHCVKPNCTKVYISTSDVQMHANFHRKDAVIIQEGFQRFRASENCGVQGCPFTKERTTHFHCRRTNCHFTFKNKADMEKHKLHHQKNDNFAKDGFRKYIKCESCGFPSCKYSGIINHIHCIRPGCDYVVHSSSQILSHKRKHDRRYSHLPSNSSDPYLTNFSRFSNGSPYSLQNSNIPTVHTNFGERRGSPQTPPDEYAFNASDPTGSNMSPDKEPYAMEIDERFEHSGTGSLGDDSLPTSNKTFGCAVSSNQPNEANMENSRESTLFYTVSRLVTRCVQYRKRNVIKMKGSESSMANGNKENATTKPNYTIEYLFHSKEEESREPWADETDDESEDRKQVQQIIGLVEKHFKKCTPETGDGEACGKEPSKPHQHCYWPGCCADQNGVVQNECAQWINHIWQATLLRRGLTRCDGSDCPHSTGPIHFHCFLWPECGFTSPQGDSDFEILYGHLVQHDSRLSTRSAEAFEFNSLSIPATSKREQNSSLLGITDTAYGTFGQMPRRRGRPPKYTKYVRVPRLNVSEELCKDDPRVPELNHSMFLATENQDTGDGDVTKESDLSARIVCGVKLFLRNEACQDELCDYSNRGVEHYHCIRPRCFMTSDSLDMMNVHRREFHSHINIAPGFEHFDRSVDCRRPTCHSRRTAQHYHCTYPNCDYSFIRPSTMLQHARKHEELAKARRYSGYFVSGLNGREKQLSKHPGNPKPSAQVDVKPPYLPLGMSPMVAAQIPSFLPTSQQGVGASLDQAPEPVFLPPTNGMNAEQLPGFLPIWAAAMAAAAAVTKSNPIPSLLPNTSKEDLSGSFTGSQDATMSILDSRISEIEETSVGV</sequence>
<feature type="region of interest" description="Disordered" evidence="2">
    <location>
        <begin position="453"/>
        <end position="481"/>
    </location>
</feature>
<protein>
    <submittedName>
        <fullName evidence="4">Transcription factor castor</fullName>
    </submittedName>
</protein>
<comment type="caution">
    <text evidence="4">The sequence shown here is derived from an EMBL/GenBank/DDBJ whole genome shotgun (WGS) entry which is preliminary data.</text>
</comment>
<dbReference type="AlphaFoldDB" id="A0A8T1N058"/>
<dbReference type="PROSITE" id="PS00028">
    <property type="entry name" value="ZINC_FINGER_C2H2_1"/>
    <property type="match status" value="5"/>
</dbReference>
<dbReference type="Proteomes" id="UP000286415">
    <property type="component" value="Unassembled WGS sequence"/>
</dbReference>
<dbReference type="PROSITE" id="PS50157">
    <property type="entry name" value="ZINC_FINGER_C2H2_2"/>
    <property type="match status" value="2"/>
</dbReference>
<dbReference type="GO" id="GO:0000981">
    <property type="term" value="F:DNA-binding transcription factor activity, RNA polymerase II-specific"/>
    <property type="evidence" value="ECO:0007669"/>
    <property type="project" value="TreeGrafter"/>
</dbReference>
<dbReference type="GO" id="GO:0045664">
    <property type="term" value="P:regulation of neuron differentiation"/>
    <property type="evidence" value="ECO:0007669"/>
    <property type="project" value="TreeGrafter"/>
</dbReference>
<dbReference type="GO" id="GO:0000977">
    <property type="term" value="F:RNA polymerase II transcription regulatory region sequence-specific DNA binding"/>
    <property type="evidence" value="ECO:0007669"/>
    <property type="project" value="TreeGrafter"/>
</dbReference>
<evidence type="ECO:0000313" key="4">
    <source>
        <dbReference type="EMBL" id="KAG5454556.1"/>
    </source>
</evidence>
<keyword evidence="1" id="KW-0862">Zinc</keyword>
<dbReference type="OrthoDB" id="10063916at2759"/>
<keyword evidence="1" id="KW-0863">Zinc-finger</keyword>
<reference evidence="4 5" key="1">
    <citation type="journal article" date="2018" name="Biotechnol. Adv.">
        <title>Improved genomic resources and new bioinformatic workflow for the carcinogenic parasite Clonorchis sinensis: Biotechnological implications.</title>
        <authorList>
            <person name="Wang D."/>
            <person name="Korhonen P.K."/>
            <person name="Gasser R.B."/>
            <person name="Young N.D."/>
        </authorList>
    </citation>
    <scope>NUCLEOTIDE SEQUENCE [LARGE SCALE GENOMIC DNA]</scope>
    <source>
        <strain evidence="4">Cs-k2</strain>
    </source>
</reference>
<evidence type="ECO:0000256" key="2">
    <source>
        <dbReference type="SAM" id="MobiDB-lite"/>
    </source>
</evidence>
<dbReference type="InterPro" id="IPR013087">
    <property type="entry name" value="Znf_C2H2_type"/>
</dbReference>
<feature type="non-terminal residue" evidence="4">
    <location>
        <position position="1"/>
    </location>
</feature>
<dbReference type="GO" id="GO:0008270">
    <property type="term" value="F:zinc ion binding"/>
    <property type="evidence" value="ECO:0007669"/>
    <property type="project" value="UniProtKB-KW"/>
</dbReference>
<evidence type="ECO:0000313" key="5">
    <source>
        <dbReference type="Proteomes" id="UP000286415"/>
    </source>
</evidence>
<keyword evidence="1" id="KW-0479">Metal-binding</keyword>
<evidence type="ECO:0000256" key="1">
    <source>
        <dbReference type="PROSITE-ProRule" id="PRU00042"/>
    </source>
</evidence>
<accession>A0A8T1N058</accession>
<keyword evidence="5" id="KW-1185">Reference proteome</keyword>